<feature type="region of interest" description="Disordered" evidence="1">
    <location>
        <begin position="13"/>
        <end position="55"/>
    </location>
</feature>
<dbReference type="EMBL" id="BAAAND010000012">
    <property type="protein sequence ID" value="GAA1611748.1"/>
    <property type="molecule type" value="Genomic_DNA"/>
</dbReference>
<name>A0ABP4QKJ7_9ACTN</name>
<keyword evidence="3" id="KW-1185">Reference proteome</keyword>
<organism evidence="2 3">
    <name type="scientific">Kribbella karoonensis</name>
    <dbReference type="NCBI Taxonomy" id="324851"/>
    <lineage>
        <taxon>Bacteria</taxon>
        <taxon>Bacillati</taxon>
        <taxon>Actinomycetota</taxon>
        <taxon>Actinomycetes</taxon>
        <taxon>Propionibacteriales</taxon>
        <taxon>Kribbellaceae</taxon>
        <taxon>Kribbella</taxon>
    </lineage>
</organism>
<proteinExistence type="predicted"/>
<dbReference type="Proteomes" id="UP001500190">
    <property type="component" value="Unassembled WGS sequence"/>
</dbReference>
<accession>A0ABP4QKJ7</accession>
<comment type="caution">
    <text evidence="2">The sequence shown here is derived from an EMBL/GenBank/DDBJ whole genome shotgun (WGS) entry which is preliminary data.</text>
</comment>
<evidence type="ECO:0000313" key="2">
    <source>
        <dbReference type="EMBL" id="GAA1611748.1"/>
    </source>
</evidence>
<gene>
    <name evidence="2" type="ORF">GCM10009742_73280</name>
</gene>
<evidence type="ECO:0000313" key="3">
    <source>
        <dbReference type="Proteomes" id="UP001500190"/>
    </source>
</evidence>
<reference evidence="3" key="1">
    <citation type="journal article" date="2019" name="Int. J. Syst. Evol. Microbiol.">
        <title>The Global Catalogue of Microorganisms (GCM) 10K type strain sequencing project: providing services to taxonomists for standard genome sequencing and annotation.</title>
        <authorList>
            <consortium name="The Broad Institute Genomics Platform"/>
            <consortium name="The Broad Institute Genome Sequencing Center for Infectious Disease"/>
            <person name="Wu L."/>
            <person name="Ma J."/>
        </authorList>
    </citation>
    <scope>NUCLEOTIDE SEQUENCE [LARGE SCALE GENOMIC DNA]</scope>
    <source>
        <strain evidence="3">JCM 14304</strain>
    </source>
</reference>
<sequence length="99" mass="10311">MGDPVVYLGRQAGPLATGCSGRRLPHAITEPGASAPARQPPPARPAKPATGSHAAGVTFQIHHRIPRRRVSATHPGNRTAAPKVGTLARLEEWVSGPGF</sequence>
<evidence type="ECO:0000256" key="1">
    <source>
        <dbReference type="SAM" id="MobiDB-lite"/>
    </source>
</evidence>
<protein>
    <submittedName>
        <fullName evidence="2">Uncharacterized protein</fullName>
    </submittedName>
</protein>